<evidence type="ECO:0000256" key="1">
    <source>
        <dbReference type="SAM" id="MobiDB-lite"/>
    </source>
</evidence>
<feature type="compositionally biased region" description="Acidic residues" evidence="1">
    <location>
        <begin position="424"/>
        <end position="434"/>
    </location>
</feature>
<dbReference type="AlphaFoldDB" id="W9WLF4"/>
<evidence type="ECO:0000313" key="3">
    <source>
        <dbReference type="EMBL" id="EXJ65421.1"/>
    </source>
</evidence>
<proteinExistence type="predicted"/>
<dbReference type="VEuPathDB" id="FungiDB:A1O7_01762"/>
<evidence type="ECO:0000313" key="4">
    <source>
        <dbReference type="Proteomes" id="UP000019473"/>
    </source>
</evidence>
<dbReference type="InterPro" id="IPR046362">
    <property type="entry name" value="Zw10/DSL1_C_sf"/>
</dbReference>
<name>W9WLF4_9EURO</name>
<dbReference type="GeneID" id="19176373"/>
<feature type="compositionally biased region" description="Basic and acidic residues" evidence="1">
    <location>
        <begin position="498"/>
        <end position="512"/>
    </location>
</feature>
<dbReference type="InterPro" id="IPR055148">
    <property type="entry name" value="ZW10_C_2"/>
</dbReference>
<accession>W9WLF4</accession>
<dbReference type="Gene3D" id="1.10.357.150">
    <property type="match status" value="1"/>
</dbReference>
<dbReference type="eggNOG" id="KOG2163">
    <property type="taxonomic scope" value="Eukaryota"/>
</dbReference>
<evidence type="ECO:0000259" key="2">
    <source>
        <dbReference type="Pfam" id="PF22766"/>
    </source>
</evidence>
<dbReference type="GO" id="GO:0007094">
    <property type="term" value="P:mitotic spindle assembly checkpoint signaling"/>
    <property type="evidence" value="ECO:0007669"/>
    <property type="project" value="TreeGrafter"/>
</dbReference>
<dbReference type="EMBL" id="AMGW01000001">
    <property type="protein sequence ID" value="EXJ65421.1"/>
    <property type="molecule type" value="Genomic_DNA"/>
</dbReference>
<protein>
    <recommendedName>
        <fullName evidence="2">ZW10 C-terminal helical domain-containing protein</fullName>
    </recommendedName>
</protein>
<dbReference type="Pfam" id="PF22766">
    <property type="entry name" value="ZW10_C2"/>
    <property type="match status" value="1"/>
</dbReference>
<gene>
    <name evidence="3" type="ORF">A1O7_01762</name>
</gene>
<sequence>MPDDTDAAALCDTIVHGTFPQSEELLTSDLSSQTVSALLSQISHTRQSLSDEIKADSRDEAGNVDAWIAQAKKVQEDIARCKLESKRIVEEHEQLQVLRDQVTDYQGKVDLLEAEIDFTNSLGRELLNVSLAAQALRDIEQCLSHDDPSGAAAKLQELDKNSTTKPKARTTTIIRDLRDELRLKARFQLEQKLSQQILVRRDPQRGGLEVLQNELDHAALNSDAILRALDSLGDGQDSMEPLMDKLRSLIVLPLRQSARLKLAAYHVEENAFNIEFDARLPSLDLVLAFALHFLHFLRDSLSETVQDATAKALLPGLMDVLVSDWLNPELPTDLRMLDDLDRLKQRVNGILDDLKSSRWEGQEKLQDWTDDIQRAWLSKRKAATLDAVRKVFASARGSLRQVERVERQMVSTSTAEEQRGAEGGSDEWDADWDDDTKTKDPAGETGPMRGTEEDDTEGWGFDEEEENEPNRDTGDAQVANTEDDDAGDAWGWGDESPVTEKKSQPASKDENKAPNGAKLPKETEQEVTLTEVYSISEIPDHLVQIISRDLSDAQTLRDTQQKSLDSASASRGLLALPTLALAMFRATAPSYYGASPTLTDIHRYNDSLYIAERLRDISAPPDMASIESDIKAMEKFAKLAYSKEMETQRIIVWDLLEGAQGFTSCTQFPYSKEIENAVSSVVDRIRTLHALWKPILSTSALMQSLGSLVTMVVSKVISSIEEMDDISEPESQRLTAFCQQIATLEDLFLSTPPSTTADQEDTAPQSPIPMTAVYVSNWLRFQYLINILESSLVDIKYLWTEGELSLEFSADEVVDLIKALFAESAHRRSAIAAIKGSRTSR</sequence>
<dbReference type="OrthoDB" id="534815at2759"/>
<dbReference type="RefSeq" id="XP_007753988.1">
    <property type="nucleotide sequence ID" value="XM_007755798.1"/>
</dbReference>
<feature type="region of interest" description="Disordered" evidence="1">
    <location>
        <begin position="402"/>
        <end position="524"/>
    </location>
</feature>
<dbReference type="Proteomes" id="UP000019473">
    <property type="component" value="Unassembled WGS sequence"/>
</dbReference>
<dbReference type="HOGENOM" id="CLU_006571_0_0_1"/>
<organism evidence="3 4">
    <name type="scientific">Cladophialophora yegresii CBS 114405</name>
    <dbReference type="NCBI Taxonomy" id="1182544"/>
    <lineage>
        <taxon>Eukaryota</taxon>
        <taxon>Fungi</taxon>
        <taxon>Dikarya</taxon>
        <taxon>Ascomycota</taxon>
        <taxon>Pezizomycotina</taxon>
        <taxon>Eurotiomycetes</taxon>
        <taxon>Chaetothyriomycetidae</taxon>
        <taxon>Chaetothyriales</taxon>
        <taxon>Herpotrichiellaceae</taxon>
        <taxon>Cladophialophora</taxon>
    </lineage>
</organism>
<dbReference type="STRING" id="1182544.W9WLF4"/>
<reference evidence="3 4" key="1">
    <citation type="submission" date="2013-03" db="EMBL/GenBank/DDBJ databases">
        <title>The Genome Sequence of Cladophialophora yegresii CBS 114405.</title>
        <authorList>
            <consortium name="The Broad Institute Genomics Platform"/>
            <person name="Cuomo C."/>
            <person name="de Hoog S."/>
            <person name="Gorbushina A."/>
            <person name="Walker B."/>
            <person name="Young S.K."/>
            <person name="Zeng Q."/>
            <person name="Gargeya S."/>
            <person name="Fitzgerald M."/>
            <person name="Haas B."/>
            <person name="Abouelleil A."/>
            <person name="Allen A.W."/>
            <person name="Alvarado L."/>
            <person name="Arachchi H.M."/>
            <person name="Berlin A.M."/>
            <person name="Chapman S.B."/>
            <person name="Gainer-Dewar J."/>
            <person name="Goldberg J."/>
            <person name="Griggs A."/>
            <person name="Gujja S."/>
            <person name="Hansen M."/>
            <person name="Howarth C."/>
            <person name="Imamovic A."/>
            <person name="Ireland A."/>
            <person name="Larimer J."/>
            <person name="McCowan C."/>
            <person name="Murphy C."/>
            <person name="Pearson M."/>
            <person name="Poon T.W."/>
            <person name="Priest M."/>
            <person name="Roberts A."/>
            <person name="Saif S."/>
            <person name="Shea T."/>
            <person name="Sisk P."/>
            <person name="Sykes S."/>
            <person name="Wortman J."/>
            <person name="Nusbaum C."/>
            <person name="Birren B."/>
        </authorList>
    </citation>
    <scope>NUCLEOTIDE SEQUENCE [LARGE SCALE GENOMIC DNA]</scope>
    <source>
        <strain evidence="3 4">CBS 114405</strain>
    </source>
</reference>
<feature type="compositionally biased region" description="Acidic residues" evidence="1">
    <location>
        <begin position="452"/>
        <end position="467"/>
    </location>
</feature>
<keyword evidence="4" id="KW-1185">Reference proteome</keyword>
<dbReference type="GO" id="GO:1990423">
    <property type="term" value="C:RZZ complex"/>
    <property type="evidence" value="ECO:0007669"/>
    <property type="project" value="TreeGrafter"/>
</dbReference>
<dbReference type="GO" id="GO:0005737">
    <property type="term" value="C:cytoplasm"/>
    <property type="evidence" value="ECO:0007669"/>
    <property type="project" value="GOC"/>
</dbReference>
<dbReference type="PANTHER" id="PTHR12205:SF0">
    <property type="entry name" value="CENTROMERE_KINETOCHORE PROTEIN ZW10 HOMOLOG"/>
    <property type="match status" value="1"/>
</dbReference>
<feature type="domain" description="ZW10 C-terminal helical" evidence="2">
    <location>
        <begin position="677"/>
        <end position="834"/>
    </location>
</feature>
<dbReference type="PANTHER" id="PTHR12205">
    <property type="entry name" value="CENTROMERE/KINETOCHORE PROTEIN ZW10"/>
    <property type="match status" value="1"/>
</dbReference>
<dbReference type="GO" id="GO:0006888">
    <property type="term" value="P:endoplasmic reticulum to Golgi vesicle-mediated transport"/>
    <property type="evidence" value="ECO:0007669"/>
    <property type="project" value="TreeGrafter"/>
</dbReference>
<comment type="caution">
    <text evidence="3">The sequence shown here is derived from an EMBL/GenBank/DDBJ whole genome shotgun (WGS) entry which is preliminary data.</text>
</comment>